<feature type="domain" description="Glycosyl transferase family 1" evidence="2">
    <location>
        <begin position="216"/>
        <end position="357"/>
    </location>
</feature>
<dbReference type="SUPFAM" id="SSF53756">
    <property type="entry name" value="UDP-Glycosyltransferase/glycogen phosphorylase"/>
    <property type="match status" value="1"/>
</dbReference>
<keyword evidence="1 3" id="KW-0808">Transferase</keyword>
<dbReference type="PANTHER" id="PTHR12526">
    <property type="entry name" value="GLYCOSYLTRANSFERASE"/>
    <property type="match status" value="1"/>
</dbReference>
<evidence type="ECO:0000256" key="1">
    <source>
        <dbReference type="ARBA" id="ARBA00022679"/>
    </source>
</evidence>
<gene>
    <name evidence="3" type="ORF">ACFSBI_01265</name>
</gene>
<dbReference type="Pfam" id="PF00534">
    <property type="entry name" value="Glycos_transf_1"/>
    <property type="match status" value="1"/>
</dbReference>
<dbReference type="PANTHER" id="PTHR12526:SF635">
    <property type="entry name" value="GLYCOSYL TRANSFERASE GROUP 1"/>
    <property type="match status" value="1"/>
</dbReference>
<comment type="caution">
    <text evidence="3">The sequence shown here is derived from an EMBL/GenBank/DDBJ whole genome shotgun (WGS) entry which is preliminary data.</text>
</comment>
<dbReference type="EMBL" id="JBHUEA010000001">
    <property type="protein sequence ID" value="MFD1720166.1"/>
    <property type="molecule type" value="Genomic_DNA"/>
</dbReference>
<evidence type="ECO:0000313" key="4">
    <source>
        <dbReference type="Proteomes" id="UP001597347"/>
    </source>
</evidence>
<keyword evidence="4" id="KW-1185">Reference proteome</keyword>
<dbReference type="InterPro" id="IPR001296">
    <property type="entry name" value="Glyco_trans_1"/>
</dbReference>
<organism evidence="3 4">
    <name type="scientific">Amnibacterium endophyticum</name>
    <dbReference type="NCBI Taxonomy" id="2109337"/>
    <lineage>
        <taxon>Bacteria</taxon>
        <taxon>Bacillati</taxon>
        <taxon>Actinomycetota</taxon>
        <taxon>Actinomycetes</taxon>
        <taxon>Micrococcales</taxon>
        <taxon>Microbacteriaceae</taxon>
        <taxon>Amnibacterium</taxon>
    </lineage>
</organism>
<evidence type="ECO:0000313" key="3">
    <source>
        <dbReference type="EMBL" id="MFD1720166.1"/>
    </source>
</evidence>
<dbReference type="EC" id="2.4.-.-" evidence="3"/>
<name>A0ABW4L9Q4_9MICO</name>
<keyword evidence="3" id="KW-0328">Glycosyltransferase</keyword>
<evidence type="ECO:0000259" key="2">
    <source>
        <dbReference type="Pfam" id="PF00534"/>
    </source>
</evidence>
<dbReference type="Proteomes" id="UP001597347">
    <property type="component" value="Unassembled WGS sequence"/>
</dbReference>
<dbReference type="GO" id="GO:0016757">
    <property type="term" value="F:glycosyltransferase activity"/>
    <property type="evidence" value="ECO:0007669"/>
    <property type="project" value="UniProtKB-KW"/>
</dbReference>
<dbReference type="Gene3D" id="3.40.50.2000">
    <property type="entry name" value="Glycogen Phosphorylase B"/>
    <property type="match status" value="2"/>
</dbReference>
<reference evidence="4" key="1">
    <citation type="journal article" date="2019" name="Int. J. Syst. Evol. Microbiol.">
        <title>The Global Catalogue of Microorganisms (GCM) 10K type strain sequencing project: providing services to taxonomists for standard genome sequencing and annotation.</title>
        <authorList>
            <consortium name="The Broad Institute Genomics Platform"/>
            <consortium name="The Broad Institute Genome Sequencing Center for Infectious Disease"/>
            <person name="Wu L."/>
            <person name="Ma J."/>
        </authorList>
    </citation>
    <scope>NUCLEOTIDE SEQUENCE [LARGE SCALE GENOMIC DNA]</scope>
    <source>
        <strain evidence="4">CGMCC 1.12471</strain>
    </source>
</reference>
<proteinExistence type="predicted"/>
<dbReference type="RefSeq" id="WP_377931373.1">
    <property type="nucleotide sequence ID" value="NZ_JBHUEA010000001.1"/>
</dbReference>
<sequence>MSDVVALVSFTIHPTAGSEAGVGWSVLDALLSRSATDRVHLLFDARDDAAVRSGLERHPAGDRVVLHPVPVPGPVLHRYGDARTRQSYLAWLPGARRRLRRLASSVRLDVAHQVTFASAVLPPVLAPGVAKRVVWGPLSVPASASGGAGRVAAVGAAAVRIAEAVAARNVRRADLVIANNDHSRAFVARHGRPVVLEPNIVVERRDRLGSVSADALVMAGHLVPRKRPWLAVRAIADQRLAGLRLVVLGDGPLRAELERLASDLGVADRVEFRGAVSREVALATMSSSRLLVHPSAREGSPWVVGEAAAGGLPAVVMPGSGGEATVRLCDNGGVVAPVRPDVVDALVEGIVEALARPMPEPTDRWSAGRLPGLLDAWYQLPAVPSDRD</sequence>
<accession>A0ABW4L9Q4</accession>
<protein>
    <submittedName>
        <fullName evidence="3">Glycosyltransferase</fullName>
        <ecNumber evidence="3">2.4.-.-</ecNumber>
    </submittedName>
</protein>